<organism evidence="1 2">
    <name type="scientific">Lysobacter capsici AZ78</name>
    <dbReference type="NCBI Taxonomy" id="1444315"/>
    <lineage>
        <taxon>Bacteria</taxon>
        <taxon>Pseudomonadati</taxon>
        <taxon>Pseudomonadota</taxon>
        <taxon>Gammaproteobacteria</taxon>
        <taxon>Lysobacterales</taxon>
        <taxon>Lysobacteraceae</taxon>
        <taxon>Lysobacter</taxon>
    </lineage>
</organism>
<evidence type="ECO:0000313" key="1">
    <source>
        <dbReference type="EMBL" id="KWS02268.1"/>
    </source>
</evidence>
<dbReference type="AlphaFoldDB" id="A0A125U014"/>
<proteinExistence type="predicted"/>
<name>A0A125U014_9GAMM</name>
<dbReference type="Proteomes" id="UP000023435">
    <property type="component" value="Unassembled WGS sequence"/>
</dbReference>
<keyword evidence="2" id="KW-1185">Reference proteome</keyword>
<reference evidence="1 2" key="1">
    <citation type="journal article" date="2014" name="Genome Announc.">
        <title>Draft Genome Sequence of Lysobacter capsici AZ78, a Bacterium Antagonistic to Plant-Pathogenic Oomycetes.</title>
        <authorList>
            <person name="Puopolo G."/>
            <person name="Sonego P."/>
            <person name="Engelen K."/>
            <person name="Pertot I."/>
        </authorList>
    </citation>
    <scope>NUCLEOTIDE SEQUENCE [LARGE SCALE GENOMIC DNA]</scope>
    <source>
        <strain evidence="1 2">AZ78</strain>
    </source>
</reference>
<evidence type="ECO:0000313" key="2">
    <source>
        <dbReference type="Proteomes" id="UP000023435"/>
    </source>
</evidence>
<accession>A0A125U014</accession>
<sequence>MGAFGFAASLTAIAGPWGCDHCVPIYHDCVSANPDNRDGCLTDFWNCQTSNGCMISLPPDF</sequence>
<dbReference type="EMBL" id="JAJA02000002">
    <property type="protein sequence ID" value="KWS02268.1"/>
    <property type="molecule type" value="Genomic_DNA"/>
</dbReference>
<protein>
    <submittedName>
        <fullName evidence="1">Uncharacterized protein</fullName>
    </submittedName>
</protein>
<comment type="caution">
    <text evidence="1">The sequence shown here is derived from an EMBL/GenBank/DDBJ whole genome shotgun (WGS) entry which is preliminary data.</text>
</comment>
<gene>
    <name evidence="1" type="ORF">AZ78_4935</name>
</gene>